<dbReference type="EMBL" id="BRPK01000019">
    <property type="protein sequence ID" value="GLB45058.1"/>
    <property type="molecule type" value="Genomic_DNA"/>
</dbReference>
<keyword evidence="1" id="KW-0812">Transmembrane</keyword>
<dbReference type="OrthoDB" id="2893947at2759"/>
<feature type="transmembrane region" description="Helical" evidence="1">
    <location>
        <begin position="36"/>
        <end position="56"/>
    </location>
</feature>
<organism evidence="2 3">
    <name type="scientific">Lyophyllum shimeji</name>
    <name type="common">Hon-shimeji</name>
    <name type="synonym">Tricholoma shimeji</name>
    <dbReference type="NCBI Taxonomy" id="47721"/>
    <lineage>
        <taxon>Eukaryota</taxon>
        <taxon>Fungi</taxon>
        <taxon>Dikarya</taxon>
        <taxon>Basidiomycota</taxon>
        <taxon>Agaricomycotina</taxon>
        <taxon>Agaricomycetes</taxon>
        <taxon>Agaricomycetidae</taxon>
        <taxon>Agaricales</taxon>
        <taxon>Tricholomatineae</taxon>
        <taxon>Lyophyllaceae</taxon>
        <taxon>Lyophyllum</taxon>
    </lineage>
</organism>
<keyword evidence="3" id="KW-1185">Reference proteome</keyword>
<proteinExistence type="predicted"/>
<evidence type="ECO:0000313" key="3">
    <source>
        <dbReference type="Proteomes" id="UP001063166"/>
    </source>
</evidence>
<sequence length="170" mass="18474">MEPFPFPLFPLICASLCVTTLSLIFATLIISVSPILWIFPATFISTIAYHAATLLISNVEDAGSLRLYSFANLLASCSITCIWAAVSGITTALTVLLATGRLKDATTPRRLWPMVVSSVCALIECIVMGSIAIRTREERKRILYAAKWKWRPGHNTAAATQWSIGARSAG</sequence>
<evidence type="ECO:0000256" key="1">
    <source>
        <dbReference type="SAM" id="Phobius"/>
    </source>
</evidence>
<reference evidence="2" key="1">
    <citation type="submission" date="2022-07" db="EMBL/GenBank/DDBJ databases">
        <title>The genome of Lyophyllum shimeji provides insight into the initial evolution of ectomycorrhizal fungal genome.</title>
        <authorList>
            <person name="Kobayashi Y."/>
            <person name="Shibata T."/>
            <person name="Hirakawa H."/>
            <person name="Shigenobu S."/>
            <person name="Nishiyama T."/>
            <person name="Yamada A."/>
            <person name="Hasebe M."/>
            <person name="Kawaguchi M."/>
        </authorList>
    </citation>
    <scope>NUCLEOTIDE SEQUENCE</scope>
    <source>
        <strain evidence="2">AT787</strain>
    </source>
</reference>
<feature type="transmembrane region" description="Helical" evidence="1">
    <location>
        <begin position="68"/>
        <end position="99"/>
    </location>
</feature>
<keyword evidence="1" id="KW-1133">Transmembrane helix</keyword>
<feature type="transmembrane region" description="Helical" evidence="1">
    <location>
        <begin position="111"/>
        <end position="133"/>
    </location>
</feature>
<comment type="caution">
    <text evidence="2">The sequence shown here is derived from an EMBL/GenBank/DDBJ whole genome shotgun (WGS) entry which is preliminary data.</text>
</comment>
<dbReference type="AlphaFoldDB" id="A0A9P3PZW9"/>
<dbReference type="Proteomes" id="UP001063166">
    <property type="component" value="Unassembled WGS sequence"/>
</dbReference>
<protein>
    <submittedName>
        <fullName evidence="2">Uncharacterized protein</fullName>
    </submittedName>
</protein>
<gene>
    <name evidence="2" type="ORF">LshimejAT787_1901360</name>
</gene>
<accession>A0A9P3PZW9</accession>
<feature type="transmembrane region" description="Helical" evidence="1">
    <location>
        <begin position="7"/>
        <end position="30"/>
    </location>
</feature>
<keyword evidence="1" id="KW-0472">Membrane</keyword>
<evidence type="ECO:0000313" key="2">
    <source>
        <dbReference type="EMBL" id="GLB45058.1"/>
    </source>
</evidence>
<name>A0A9P3PZW9_LYOSH</name>